<feature type="transmembrane region" description="Helical" evidence="4">
    <location>
        <begin position="422"/>
        <end position="445"/>
    </location>
</feature>
<comment type="subcellular location">
    <subcellularLocation>
        <location evidence="1">Membrane</location>
        <topology evidence="1">Multi-pass membrane protein</topology>
    </subcellularLocation>
</comment>
<keyword evidence="4" id="KW-0812">Transmembrane</keyword>
<protein>
    <recommendedName>
        <fullName evidence="7">Major facilitator superfamily (MFS) profile domain-containing protein</fullName>
    </recommendedName>
</protein>
<evidence type="ECO:0000256" key="4">
    <source>
        <dbReference type="SAM" id="Phobius"/>
    </source>
</evidence>
<dbReference type="PANTHER" id="PTHR11360">
    <property type="entry name" value="MONOCARBOXYLATE TRANSPORTER"/>
    <property type="match status" value="1"/>
</dbReference>
<feature type="transmembrane region" description="Helical" evidence="4">
    <location>
        <begin position="388"/>
        <end position="410"/>
    </location>
</feature>
<evidence type="ECO:0000256" key="2">
    <source>
        <dbReference type="ARBA" id="ARBA00006727"/>
    </source>
</evidence>
<keyword evidence="4" id="KW-1133">Transmembrane helix</keyword>
<evidence type="ECO:0008006" key="7">
    <source>
        <dbReference type="Google" id="ProtNLM"/>
    </source>
</evidence>
<dbReference type="OrthoDB" id="6499973at2759"/>
<feature type="transmembrane region" description="Helical" evidence="4">
    <location>
        <begin position="130"/>
        <end position="146"/>
    </location>
</feature>
<feature type="transmembrane region" description="Helical" evidence="4">
    <location>
        <begin position="101"/>
        <end position="118"/>
    </location>
</feature>
<dbReference type="PANTHER" id="PTHR11360:SF177">
    <property type="entry name" value="RIBOFLAVIN TRANSPORTER MCH5"/>
    <property type="match status" value="1"/>
</dbReference>
<proteinExistence type="inferred from homology"/>
<dbReference type="AlphaFoldDB" id="A0A854QCB4"/>
<dbReference type="InterPro" id="IPR011701">
    <property type="entry name" value="MFS"/>
</dbReference>
<organism evidence="5 6">
    <name type="scientific">Cryptococcus neoformans Tu259-1</name>
    <dbReference type="NCBI Taxonomy" id="1230072"/>
    <lineage>
        <taxon>Eukaryota</taxon>
        <taxon>Fungi</taxon>
        <taxon>Dikarya</taxon>
        <taxon>Basidiomycota</taxon>
        <taxon>Agaricomycotina</taxon>
        <taxon>Tremellomycetes</taxon>
        <taxon>Tremellales</taxon>
        <taxon>Cryptococcaceae</taxon>
        <taxon>Cryptococcus</taxon>
        <taxon>Cryptococcus neoformans species complex</taxon>
    </lineage>
</organism>
<gene>
    <name evidence="5" type="ORF">C361_05791</name>
</gene>
<dbReference type="Pfam" id="PF07690">
    <property type="entry name" value="MFS_1"/>
    <property type="match status" value="1"/>
</dbReference>
<evidence type="ECO:0000256" key="1">
    <source>
        <dbReference type="ARBA" id="ARBA00004141"/>
    </source>
</evidence>
<sequence>MSDEQAIFIEQSADAEPKIGDLIEKQVPGGNPASGLESMMAPSTLAPQGPPPPPDRGFHAWATVAGSFLALFVQFGLANSFGILQSYYEANQLSNLSSSEISWIGGLQQFLLFFGGLFSGRIFDSHGAHILLLPGSLIFTTSLMLTSLCYNYYQFILCQGIFFGIGSSLVFHSSIAVPAQWFARRRALAMGIAVSGSWLRGTLWPIALSRMFNTIDKIFRFFSYFRSESLFLLTLSNLLIRTRLPRRKPAPWNASLQQLKDIPFVLFAFSIAFVFFGLYTPFFYVTTNAARIGTSSAITFYSLSFINAGSTIGRLLAGAGDYIGRMNLAIFSSLVSGILLLAFWIPLSTAPAIIGFSVVYGFFAGLYISLIPACIAQISHHHEIGLRLGLAWGIVSIFALFGPPISGALISNYGGGAKGYEMAGMFSGVVVLAGTVFTVGSRFCLNKEVFAVM</sequence>
<comment type="similarity">
    <text evidence="2">Belongs to the major facilitator superfamily. Monocarboxylate porter (TC 2.A.1.13) family.</text>
</comment>
<feature type="transmembrane region" description="Helical" evidence="4">
    <location>
        <begin position="353"/>
        <end position="376"/>
    </location>
</feature>
<keyword evidence="4" id="KW-0472">Membrane</keyword>
<feature type="transmembrane region" description="Helical" evidence="4">
    <location>
        <begin position="297"/>
        <end position="316"/>
    </location>
</feature>
<accession>A0A854QCB4</accession>
<feature type="transmembrane region" description="Helical" evidence="4">
    <location>
        <begin position="328"/>
        <end position="347"/>
    </location>
</feature>
<feature type="transmembrane region" description="Helical" evidence="4">
    <location>
        <begin position="261"/>
        <end position="285"/>
    </location>
</feature>
<dbReference type="Gene3D" id="1.20.1250.20">
    <property type="entry name" value="MFS general substrate transporter like domains"/>
    <property type="match status" value="2"/>
</dbReference>
<name>A0A854QCB4_CRYNE</name>
<feature type="transmembrane region" description="Helical" evidence="4">
    <location>
        <begin position="187"/>
        <end position="206"/>
    </location>
</feature>
<feature type="region of interest" description="Disordered" evidence="3">
    <location>
        <begin position="24"/>
        <end position="53"/>
    </location>
</feature>
<dbReference type="Proteomes" id="UP000199727">
    <property type="component" value="Unassembled WGS sequence"/>
</dbReference>
<evidence type="ECO:0000313" key="5">
    <source>
        <dbReference type="EMBL" id="OXG13652.1"/>
    </source>
</evidence>
<feature type="transmembrane region" description="Helical" evidence="4">
    <location>
        <begin position="152"/>
        <end position="175"/>
    </location>
</feature>
<dbReference type="InterPro" id="IPR050327">
    <property type="entry name" value="Proton-linked_MCT"/>
</dbReference>
<feature type="transmembrane region" description="Helical" evidence="4">
    <location>
        <begin position="58"/>
        <end position="81"/>
    </location>
</feature>
<dbReference type="GO" id="GO:0016020">
    <property type="term" value="C:membrane"/>
    <property type="evidence" value="ECO:0007669"/>
    <property type="project" value="UniProtKB-SubCell"/>
</dbReference>
<evidence type="ECO:0000256" key="3">
    <source>
        <dbReference type="SAM" id="MobiDB-lite"/>
    </source>
</evidence>
<dbReference type="SUPFAM" id="SSF103473">
    <property type="entry name" value="MFS general substrate transporter"/>
    <property type="match status" value="1"/>
</dbReference>
<dbReference type="EMBL" id="AMKT01000078">
    <property type="protein sequence ID" value="OXG13652.1"/>
    <property type="molecule type" value="Genomic_DNA"/>
</dbReference>
<comment type="caution">
    <text evidence="5">The sequence shown here is derived from an EMBL/GenBank/DDBJ whole genome shotgun (WGS) entry which is preliminary data.</text>
</comment>
<dbReference type="InterPro" id="IPR036259">
    <property type="entry name" value="MFS_trans_sf"/>
</dbReference>
<evidence type="ECO:0000313" key="6">
    <source>
        <dbReference type="Proteomes" id="UP000199727"/>
    </source>
</evidence>
<dbReference type="GO" id="GO:0022857">
    <property type="term" value="F:transmembrane transporter activity"/>
    <property type="evidence" value="ECO:0007669"/>
    <property type="project" value="InterPro"/>
</dbReference>
<reference evidence="5 6" key="1">
    <citation type="submission" date="2017-06" db="EMBL/GenBank/DDBJ databases">
        <title>Global population genomics of the pathogenic fungus Cryptococcus neoformans var. grubii.</title>
        <authorList>
            <person name="Cuomo C."/>
            <person name="Litvintseva A."/>
            <person name="Chen Y."/>
            <person name="Young S."/>
            <person name="Zeng Q."/>
            <person name="Chapman S."/>
            <person name="Gujja S."/>
            <person name="Saif S."/>
            <person name="Birren B."/>
        </authorList>
    </citation>
    <scope>NUCLEOTIDE SEQUENCE [LARGE SCALE GENOMIC DNA]</scope>
    <source>
        <strain evidence="5 6">Tu259-1</strain>
    </source>
</reference>